<name>A0AA85JK72_TRIRE</name>
<dbReference type="WBParaSite" id="TREG1_26350.1">
    <property type="protein sequence ID" value="TREG1_26350.1"/>
    <property type="gene ID" value="TREG1_26350"/>
</dbReference>
<reference evidence="2" key="2">
    <citation type="submission" date="2023-11" db="UniProtKB">
        <authorList>
            <consortium name="WormBaseParasite"/>
        </authorList>
    </citation>
    <scope>IDENTIFICATION</scope>
</reference>
<proteinExistence type="predicted"/>
<sequence>MFWSHFLFCAYPLTRRFNVFAIGLCVVFPRVCDQLFCIRHPIFPTTNSTTTHTMIVLEAYFLQQRIFPF</sequence>
<evidence type="ECO:0000313" key="1">
    <source>
        <dbReference type="Proteomes" id="UP000050795"/>
    </source>
</evidence>
<accession>A0AA85JK72</accession>
<reference evidence="1" key="1">
    <citation type="submission" date="2022-06" db="EMBL/GenBank/DDBJ databases">
        <authorList>
            <person name="Berger JAMES D."/>
            <person name="Berger JAMES D."/>
        </authorList>
    </citation>
    <scope>NUCLEOTIDE SEQUENCE [LARGE SCALE GENOMIC DNA]</scope>
</reference>
<evidence type="ECO:0000313" key="2">
    <source>
        <dbReference type="WBParaSite" id="TREG1_26350.1"/>
    </source>
</evidence>
<dbReference type="AlphaFoldDB" id="A0AA85JK72"/>
<organism evidence="1 2">
    <name type="scientific">Trichobilharzia regenti</name>
    <name type="common">Nasal bird schistosome</name>
    <dbReference type="NCBI Taxonomy" id="157069"/>
    <lineage>
        <taxon>Eukaryota</taxon>
        <taxon>Metazoa</taxon>
        <taxon>Spiralia</taxon>
        <taxon>Lophotrochozoa</taxon>
        <taxon>Platyhelminthes</taxon>
        <taxon>Trematoda</taxon>
        <taxon>Digenea</taxon>
        <taxon>Strigeidida</taxon>
        <taxon>Schistosomatoidea</taxon>
        <taxon>Schistosomatidae</taxon>
        <taxon>Trichobilharzia</taxon>
    </lineage>
</organism>
<protein>
    <submittedName>
        <fullName evidence="2">Uncharacterized protein</fullName>
    </submittedName>
</protein>
<dbReference type="Proteomes" id="UP000050795">
    <property type="component" value="Unassembled WGS sequence"/>
</dbReference>
<keyword evidence="1" id="KW-1185">Reference proteome</keyword>